<dbReference type="InterPro" id="IPR036805">
    <property type="entry name" value="Tscrpt_elong_fac_GreA/B_N_sf"/>
</dbReference>
<evidence type="ECO:0000256" key="5">
    <source>
        <dbReference type="SAM" id="MobiDB-lite"/>
    </source>
</evidence>
<dbReference type="InterPro" id="IPR022691">
    <property type="entry name" value="Tscrpt_elong_fac_GreA/B_N"/>
</dbReference>
<evidence type="ECO:0000256" key="4">
    <source>
        <dbReference type="HAMAP-Rule" id="MF_00930"/>
    </source>
</evidence>
<sequence length="185" mass="20499">MPPSRQPSRSTPSSQSGQGGKPALHRYLSPQGHERFKRELEELTRVERPKVVEVVSWAASNGDRSENADYHYGKRRLREIDRRIRFLVRKLDEAIIVDPAAQTNRGRAFFGATVRYVDENDVEATATLMGVDEADTVRGEISLLSPLARALLGTKVGDEVTVATPKGPRLLEVLAITYPPARPVG</sequence>
<evidence type="ECO:0000259" key="7">
    <source>
        <dbReference type="Pfam" id="PF03449"/>
    </source>
</evidence>
<evidence type="ECO:0000313" key="8">
    <source>
        <dbReference type="EMBL" id="QDH13913.1"/>
    </source>
</evidence>
<feature type="domain" description="Transcription elongation factor GreA/GreB N-terminal" evidence="7">
    <location>
        <begin position="27"/>
        <end position="96"/>
    </location>
</feature>
<accession>A0A4Y6U8X0</accession>
<evidence type="ECO:0000256" key="3">
    <source>
        <dbReference type="ARBA" id="ARBA00023163"/>
    </source>
</evidence>
<evidence type="ECO:0000259" key="6">
    <source>
        <dbReference type="Pfam" id="PF01272"/>
    </source>
</evidence>
<dbReference type="PANTHER" id="PTHR30437:SF6">
    <property type="entry name" value="TRANSCRIPTION ELONGATION FACTOR GREB"/>
    <property type="match status" value="1"/>
</dbReference>
<protein>
    <recommendedName>
        <fullName evidence="4">Transcription elongation factor GreB</fullName>
    </recommendedName>
    <alternativeName>
        <fullName evidence="4">Transcript cleavage factor GreB</fullName>
    </alternativeName>
</protein>
<dbReference type="InterPro" id="IPR006358">
    <property type="entry name" value="Tscrpt_elong_fac_GreB"/>
</dbReference>
<dbReference type="NCBIfam" id="NF002506">
    <property type="entry name" value="PRK01885.1"/>
    <property type="match status" value="1"/>
</dbReference>
<dbReference type="InterPro" id="IPR036953">
    <property type="entry name" value="GreA/GreB_C_sf"/>
</dbReference>
<dbReference type="AlphaFoldDB" id="A0A4Y6U8X0"/>
<dbReference type="Gene3D" id="1.10.287.180">
    <property type="entry name" value="Transcription elongation factor, GreA/GreB, N-terminal domain"/>
    <property type="match status" value="1"/>
</dbReference>
<dbReference type="GO" id="GO:0070063">
    <property type="term" value="F:RNA polymerase binding"/>
    <property type="evidence" value="ECO:0007669"/>
    <property type="project" value="InterPro"/>
</dbReference>
<keyword evidence="9" id="KW-1185">Reference proteome</keyword>
<feature type="region of interest" description="Disordered" evidence="5">
    <location>
        <begin position="1"/>
        <end position="31"/>
    </location>
</feature>
<proteinExistence type="inferred from homology"/>
<dbReference type="GO" id="GO:0003677">
    <property type="term" value="F:DNA binding"/>
    <property type="evidence" value="ECO:0007669"/>
    <property type="project" value="UniProtKB-UniRule"/>
</dbReference>
<dbReference type="InterPro" id="IPR018151">
    <property type="entry name" value="TF_GreA/GreB_CS"/>
</dbReference>
<dbReference type="SUPFAM" id="SSF54534">
    <property type="entry name" value="FKBP-like"/>
    <property type="match status" value="1"/>
</dbReference>
<feature type="compositionally biased region" description="Low complexity" evidence="5">
    <location>
        <begin position="1"/>
        <end position="16"/>
    </location>
</feature>
<dbReference type="Proteomes" id="UP000318709">
    <property type="component" value="Chromosome"/>
</dbReference>
<comment type="function">
    <text evidence="4">Necessary for efficient RNA polymerase transcription elongation past template-encoded arresting sites. The arresting sites in DNA have the property of trapping a certain fraction of elongating RNA polymerases that pass through, resulting in locked ternary complexes. Cleavage of the nascent transcript by cleavage factors such as GreA or GreB allows the resumption of elongation from the new 3'terminus. GreB releases sequences of up to 9 nucleotides in length.</text>
</comment>
<dbReference type="OrthoDB" id="9808774at2"/>
<dbReference type="Pfam" id="PF01272">
    <property type="entry name" value="GreA_GreB"/>
    <property type="match status" value="1"/>
</dbReference>
<dbReference type="PROSITE" id="PS00829">
    <property type="entry name" value="GREAB_1"/>
    <property type="match status" value="1"/>
</dbReference>
<dbReference type="GO" id="GO:0032784">
    <property type="term" value="P:regulation of DNA-templated transcription elongation"/>
    <property type="evidence" value="ECO:0007669"/>
    <property type="project" value="UniProtKB-UniRule"/>
</dbReference>
<dbReference type="PANTHER" id="PTHR30437">
    <property type="entry name" value="TRANSCRIPTION ELONGATION FACTOR GREA"/>
    <property type="match status" value="1"/>
</dbReference>
<keyword evidence="1 4" id="KW-0805">Transcription regulation</keyword>
<dbReference type="Gene3D" id="3.10.50.30">
    <property type="entry name" value="Transcription elongation factor, GreA/GreB, C-terminal domain"/>
    <property type="match status" value="1"/>
</dbReference>
<dbReference type="PIRSF" id="PIRSF006092">
    <property type="entry name" value="GreA_GreB"/>
    <property type="match status" value="1"/>
</dbReference>
<dbReference type="FunFam" id="1.10.287.180:FF:000001">
    <property type="entry name" value="Transcription elongation factor GreA"/>
    <property type="match status" value="1"/>
</dbReference>
<dbReference type="InterPro" id="IPR028624">
    <property type="entry name" value="Tscrpt_elong_fac_GreA/B"/>
</dbReference>
<dbReference type="InterPro" id="IPR023459">
    <property type="entry name" value="Tscrpt_elong_fac_GreA/B_fam"/>
</dbReference>
<dbReference type="NCBIfam" id="TIGR01461">
    <property type="entry name" value="greB"/>
    <property type="match status" value="1"/>
</dbReference>
<keyword evidence="3 4" id="KW-0804">Transcription</keyword>
<reference evidence="8 9" key="1">
    <citation type="submission" date="2019-03" db="EMBL/GenBank/DDBJ databases">
        <title>The complete genome sequence of Swingsia_sp. F3b2 LMG30590(T).</title>
        <authorList>
            <person name="Chua K.-O."/>
            <person name="Chan K.-G."/>
            <person name="See-Too W.-S."/>
        </authorList>
    </citation>
    <scope>NUCLEOTIDE SEQUENCE [LARGE SCALE GENOMIC DNA]</scope>
    <source>
        <strain evidence="8 9">F3b2</strain>
    </source>
</reference>
<gene>
    <name evidence="4 8" type="primary">greB</name>
    <name evidence="8" type="ORF">E3E12_06635</name>
</gene>
<evidence type="ECO:0000256" key="2">
    <source>
        <dbReference type="ARBA" id="ARBA00023125"/>
    </source>
</evidence>
<dbReference type="RefSeq" id="WP_141443620.1">
    <property type="nucleotide sequence ID" value="NZ_CP038231.1"/>
</dbReference>
<dbReference type="SUPFAM" id="SSF46557">
    <property type="entry name" value="GreA transcript cleavage protein, N-terminal domain"/>
    <property type="match status" value="1"/>
</dbReference>
<dbReference type="Pfam" id="PF03449">
    <property type="entry name" value="GreA_GreB_N"/>
    <property type="match status" value="1"/>
</dbReference>
<comment type="similarity">
    <text evidence="4">Belongs to the GreA/GreB family. GreB subfamily.</text>
</comment>
<dbReference type="HAMAP" id="MF_00105">
    <property type="entry name" value="GreA_GreB"/>
    <property type="match status" value="1"/>
</dbReference>
<dbReference type="KEGG" id="swf:E3E12_06635"/>
<organism evidence="8 9">
    <name type="scientific">Formicincola oecophyllae</name>
    <dbReference type="NCBI Taxonomy" id="2558361"/>
    <lineage>
        <taxon>Bacteria</taxon>
        <taxon>Pseudomonadati</taxon>
        <taxon>Pseudomonadota</taxon>
        <taxon>Alphaproteobacteria</taxon>
        <taxon>Acetobacterales</taxon>
        <taxon>Acetobacteraceae</taxon>
        <taxon>Formicincola</taxon>
    </lineage>
</organism>
<dbReference type="HAMAP" id="MF_00930">
    <property type="entry name" value="GreB"/>
    <property type="match status" value="1"/>
</dbReference>
<feature type="domain" description="Transcription elongation factor GreA/GreB C-terminal" evidence="6">
    <location>
        <begin position="106"/>
        <end position="178"/>
    </location>
</feature>
<evidence type="ECO:0000256" key="1">
    <source>
        <dbReference type="ARBA" id="ARBA00023015"/>
    </source>
</evidence>
<dbReference type="InterPro" id="IPR001437">
    <property type="entry name" value="Tscrpt_elong_fac_GreA/B_C"/>
</dbReference>
<dbReference type="GO" id="GO:0003746">
    <property type="term" value="F:translation elongation factor activity"/>
    <property type="evidence" value="ECO:0007669"/>
    <property type="project" value="UniProtKB-KW"/>
</dbReference>
<keyword evidence="8" id="KW-0251">Elongation factor</keyword>
<evidence type="ECO:0000313" key="9">
    <source>
        <dbReference type="Proteomes" id="UP000318709"/>
    </source>
</evidence>
<dbReference type="GO" id="GO:0006354">
    <property type="term" value="P:DNA-templated transcription elongation"/>
    <property type="evidence" value="ECO:0007669"/>
    <property type="project" value="TreeGrafter"/>
</dbReference>
<name>A0A4Y6U8X0_9PROT</name>
<keyword evidence="2 4" id="KW-0238">DNA-binding</keyword>
<keyword evidence="8" id="KW-0648">Protein biosynthesis</keyword>
<dbReference type="EMBL" id="CP038231">
    <property type="protein sequence ID" value="QDH13913.1"/>
    <property type="molecule type" value="Genomic_DNA"/>
</dbReference>
<dbReference type="PROSITE" id="PS00830">
    <property type="entry name" value="GREAB_2"/>
    <property type="match status" value="1"/>
</dbReference>